<evidence type="ECO:0000256" key="19">
    <source>
        <dbReference type="SAM" id="MobiDB-lite"/>
    </source>
</evidence>
<dbReference type="Gene3D" id="3.40.50.300">
    <property type="entry name" value="P-loop containing nucleotide triphosphate hydrolases"/>
    <property type="match status" value="2"/>
</dbReference>
<keyword evidence="14 17" id="KW-0539">Nucleus</keyword>
<evidence type="ECO:0000256" key="14">
    <source>
        <dbReference type="ARBA" id="ARBA00023242"/>
    </source>
</evidence>
<dbReference type="GO" id="GO:0005737">
    <property type="term" value="C:cytoplasm"/>
    <property type="evidence" value="ECO:0000318"/>
    <property type="project" value="GO_Central"/>
</dbReference>
<keyword evidence="11 17" id="KW-0067">ATP-binding</keyword>
<protein>
    <recommendedName>
        <fullName evidence="17">ATP-dependent DNA helicase</fullName>
        <ecNumber evidence="17">5.6.2.4</ecNumber>
    </recommendedName>
</protein>
<proteinExistence type="inferred from homology"/>
<comment type="subcellular location">
    <subcellularLocation>
        <location evidence="4 17">Nucleus</location>
    </subcellularLocation>
</comment>
<evidence type="ECO:0000256" key="11">
    <source>
        <dbReference type="ARBA" id="ARBA00022840"/>
    </source>
</evidence>
<evidence type="ECO:0000256" key="13">
    <source>
        <dbReference type="ARBA" id="ARBA00023235"/>
    </source>
</evidence>
<dbReference type="CDD" id="cd18794">
    <property type="entry name" value="SF2_C_RecQ"/>
    <property type="match status" value="1"/>
</dbReference>
<accession>A0A7M7HG44</accession>
<dbReference type="Pfam" id="PF16124">
    <property type="entry name" value="RecQ_Zn_bind"/>
    <property type="match status" value="1"/>
</dbReference>
<dbReference type="Pfam" id="PF00271">
    <property type="entry name" value="Helicase_C"/>
    <property type="match status" value="1"/>
</dbReference>
<dbReference type="PANTHER" id="PTHR13710">
    <property type="entry name" value="DNA HELICASE RECQ FAMILY MEMBER"/>
    <property type="match status" value="1"/>
</dbReference>
<dbReference type="OrthoDB" id="10261556at2759"/>
<comment type="catalytic activity">
    <reaction evidence="15 17">
        <text>Couples ATP hydrolysis with the unwinding of duplex DNA by translocating in the 3'-5' direction.</text>
        <dbReference type="EC" id="5.6.2.4"/>
    </reaction>
</comment>
<dbReference type="SMART" id="SM00490">
    <property type="entry name" value="HELICc"/>
    <property type="match status" value="1"/>
</dbReference>
<comment type="cofactor">
    <cofactor evidence="1">
        <name>Mn(2+)</name>
        <dbReference type="ChEBI" id="CHEBI:29035"/>
    </cofactor>
</comment>
<evidence type="ECO:0000259" key="20">
    <source>
        <dbReference type="PROSITE" id="PS51192"/>
    </source>
</evidence>
<evidence type="ECO:0000313" key="23">
    <source>
        <dbReference type="Proteomes" id="UP000007110"/>
    </source>
</evidence>
<feature type="coiled-coil region" evidence="18">
    <location>
        <begin position="12"/>
        <end position="46"/>
    </location>
</feature>
<dbReference type="InterPro" id="IPR004589">
    <property type="entry name" value="DNA_helicase_ATP-dep_RecQ"/>
</dbReference>
<dbReference type="GO" id="GO:0005524">
    <property type="term" value="F:ATP binding"/>
    <property type="evidence" value="ECO:0007669"/>
    <property type="project" value="UniProtKB-KW"/>
</dbReference>
<name>A0A7M7HG44_STRPU</name>
<evidence type="ECO:0000256" key="1">
    <source>
        <dbReference type="ARBA" id="ARBA00001936"/>
    </source>
</evidence>
<evidence type="ECO:0000256" key="17">
    <source>
        <dbReference type="RuleBase" id="RU364117"/>
    </source>
</evidence>
<organism evidence="22 23">
    <name type="scientific">Strongylocentrotus purpuratus</name>
    <name type="common">Purple sea urchin</name>
    <dbReference type="NCBI Taxonomy" id="7668"/>
    <lineage>
        <taxon>Eukaryota</taxon>
        <taxon>Metazoa</taxon>
        <taxon>Echinodermata</taxon>
        <taxon>Eleutherozoa</taxon>
        <taxon>Echinozoa</taxon>
        <taxon>Echinoidea</taxon>
        <taxon>Euechinoidea</taxon>
        <taxon>Echinacea</taxon>
        <taxon>Camarodonta</taxon>
        <taxon>Echinidea</taxon>
        <taxon>Strongylocentrotidae</taxon>
        <taxon>Strongylocentrotus</taxon>
    </lineage>
</organism>
<dbReference type="GO" id="GO:0005634">
    <property type="term" value="C:nucleus"/>
    <property type="evidence" value="ECO:0007669"/>
    <property type="project" value="UniProtKB-SubCell"/>
</dbReference>
<comment type="catalytic activity">
    <reaction evidence="16">
        <text>ATP + H2O = ADP + phosphate + H(+)</text>
        <dbReference type="Rhea" id="RHEA:13065"/>
        <dbReference type="ChEBI" id="CHEBI:15377"/>
        <dbReference type="ChEBI" id="CHEBI:15378"/>
        <dbReference type="ChEBI" id="CHEBI:30616"/>
        <dbReference type="ChEBI" id="CHEBI:43474"/>
        <dbReference type="ChEBI" id="CHEBI:456216"/>
    </reaction>
    <physiologicalReaction direction="left-to-right" evidence="16">
        <dbReference type="Rhea" id="RHEA:13066"/>
    </physiologicalReaction>
</comment>
<dbReference type="InterPro" id="IPR036388">
    <property type="entry name" value="WH-like_DNA-bd_sf"/>
</dbReference>
<evidence type="ECO:0000256" key="4">
    <source>
        <dbReference type="ARBA" id="ARBA00004123"/>
    </source>
</evidence>
<dbReference type="RefSeq" id="XP_011673227.2">
    <property type="nucleotide sequence ID" value="XM_011674925.2"/>
</dbReference>
<dbReference type="GO" id="GO:0003677">
    <property type="term" value="F:DNA binding"/>
    <property type="evidence" value="ECO:0007669"/>
    <property type="project" value="UniProtKB-KW"/>
</dbReference>
<dbReference type="AlphaFoldDB" id="A0A7M7HG44"/>
<dbReference type="SUPFAM" id="SSF52540">
    <property type="entry name" value="P-loop containing nucleoside triphosphate hydrolases"/>
    <property type="match status" value="1"/>
</dbReference>
<evidence type="ECO:0000256" key="6">
    <source>
        <dbReference type="ARBA" id="ARBA00022723"/>
    </source>
</evidence>
<feature type="domain" description="Helicase C-terminal" evidence="21">
    <location>
        <begin position="294"/>
        <end position="445"/>
    </location>
</feature>
<evidence type="ECO:0000256" key="15">
    <source>
        <dbReference type="ARBA" id="ARBA00034617"/>
    </source>
</evidence>
<dbReference type="CDD" id="cd18015">
    <property type="entry name" value="DEXHc_RecQ1"/>
    <property type="match status" value="1"/>
</dbReference>
<keyword evidence="18" id="KW-0175">Coiled coil</keyword>
<dbReference type="GO" id="GO:0009378">
    <property type="term" value="F:four-way junction helicase activity"/>
    <property type="evidence" value="ECO:0000318"/>
    <property type="project" value="GO_Central"/>
</dbReference>
<reference evidence="22" key="2">
    <citation type="submission" date="2021-01" db="UniProtKB">
        <authorList>
            <consortium name="EnsemblMetazoa"/>
        </authorList>
    </citation>
    <scope>IDENTIFICATION</scope>
</reference>
<keyword evidence="13" id="KW-0413">Isomerase</keyword>
<dbReference type="CTD" id="5965"/>
<keyword evidence="10" id="KW-0862">Zinc</keyword>
<dbReference type="FunFam" id="3.40.50.300:FF:000596">
    <property type="entry name" value="ATP-dependent DNA helicase"/>
    <property type="match status" value="1"/>
</dbReference>
<evidence type="ECO:0000256" key="2">
    <source>
        <dbReference type="ARBA" id="ARBA00001946"/>
    </source>
</evidence>
<sequence>MEAGSLDIQHGLEEVNQELQHVEKQIERLLTKQQRLLQRKEQLEVQTSRLHELSLQTGSTDWEKSDYPWSAKLRSLCETVFGIKKYRPLQEKTMNASLSGRDVILLMPTGGGKSLCYQLPALVSKGFTLVVSPLLSLMEDQTMALEEIGVNATVLNSNTPPESVKDVHRQMIDARSELKLLYVTPEKIAKSKRFMACLEKAYKANLLTRIAIDEVHCCSQWGHDFRPDYKILGLLKRQFTDTPILGLTATATMDVLDDVKGILGLQGCQVFRAGFNRPNLFYEVRPKPSKQAEFVEELIKLINGEFKGQSGIIYCFSRKDTETMAENLKKGGIQAHPYHAMLDAQYRSQVHRNWKENNIQVVVATVAFGMGIDKPDVRFVIHHSISKSMENYYQESGRAGRDDEPARCIVYYGIGDVFRQSTMVVTEQTGQQKLYNMVAYCVAPATCRRSLIGQHFGERWEGQARCNRMCDVCQSGAQVVEKDMLPHLQRIYTILDHKAKSDNRITALKLTDELLSKKGVAALDKGTYQAKKMTGRDYEYLIAHFLLEGYLREDFHFTPYNTISYIIPGPKARLNTATPQRAVTVPFKMEDGQRSKVRGQGVKGQGGARGEKEKGRGRPPRRRPRRTRGRRMEMEE</sequence>
<dbReference type="PROSITE" id="PS51194">
    <property type="entry name" value="HELICASE_CTER"/>
    <property type="match status" value="1"/>
</dbReference>
<keyword evidence="9 17" id="KW-0347">Helicase</keyword>
<dbReference type="InterPro" id="IPR001650">
    <property type="entry name" value="Helicase_C-like"/>
</dbReference>
<dbReference type="RefSeq" id="XP_030845195.1">
    <property type="nucleotide sequence ID" value="XM_030989335.1"/>
</dbReference>
<comment type="cofactor">
    <cofactor evidence="2">
        <name>Mg(2+)</name>
        <dbReference type="ChEBI" id="CHEBI:18420"/>
    </cofactor>
</comment>
<evidence type="ECO:0000256" key="16">
    <source>
        <dbReference type="ARBA" id="ARBA00048778"/>
    </source>
</evidence>
<dbReference type="KEGG" id="spu:581689"/>
<evidence type="ECO:0000256" key="18">
    <source>
        <dbReference type="SAM" id="Coils"/>
    </source>
</evidence>
<evidence type="ECO:0000256" key="8">
    <source>
        <dbReference type="ARBA" id="ARBA00022801"/>
    </source>
</evidence>
<evidence type="ECO:0000256" key="7">
    <source>
        <dbReference type="ARBA" id="ARBA00022741"/>
    </source>
</evidence>
<dbReference type="InterPro" id="IPR011545">
    <property type="entry name" value="DEAD/DEAH_box_helicase_dom"/>
</dbReference>
<evidence type="ECO:0000259" key="21">
    <source>
        <dbReference type="PROSITE" id="PS51194"/>
    </source>
</evidence>
<dbReference type="PROSITE" id="PS51192">
    <property type="entry name" value="HELICASE_ATP_BIND_1"/>
    <property type="match status" value="1"/>
</dbReference>
<dbReference type="EC" id="5.6.2.4" evidence="17"/>
<dbReference type="EnsemblMetazoa" id="XM_030989335">
    <property type="protein sequence ID" value="XP_030845195"/>
    <property type="gene ID" value="LOC581689"/>
</dbReference>
<evidence type="ECO:0000256" key="5">
    <source>
        <dbReference type="ARBA" id="ARBA00005446"/>
    </source>
</evidence>
<comment type="cofactor">
    <cofactor evidence="3">
        <name>Zn(2+)</name>
        <dbReference type="ChEBI" id="CHEBI:29105"/>
    </cofactor>
</comment>
<feature type="domain" description="Helicase ATP-binding" evidence="20">
    <location>
        <begin position="94"/>
        <end position="269"/>
    </location>
</feature>
<reference evidence="23" key="1">
    <citation type="submission" date="2015-02" db="EMBL/GenBank/DDBJ databases">
        <title>Genome sequencing for Strongylocentrotus purpuratus.</title>
        <authorList>
            <person name="Murali S."/>
            <person name="Liu Y."/>
            <person name="Vee V."/>
            <person name="English A."/>
            <person name="Wang M."/>
            <person name="Skinner E."/>
            <person name="Han Y."/>
            <person name="Muzny D.M."/>
            <person name="Worley K.C."/>
            <person name="Gibbs R.A."/>
        </authorList>
    </citation>
    <scope>NUCLEOTIDE SEQUENCE</scope>
</reference>
<dbReference type="GO" id="GO:0046872">
    <property type="term" value="F:metal ion binding"/>
    <property type="evidence" value="ECO:0007669"/>
    <property type="project" value="UniProtKB-KW"/>
</dbReference>
<dbReference type="NCBIfam" id="TIGR00614">
    <property type="entry name" value="recQ_fam"/>
    <property type="match status" value="1"/>
</dbReference>
<dbReference type="OMA" id="FKLSTMV"/>
<dbReference type="Gene3D" id="1.10.10.10">
    <property type="entry name" value="Winged helix-like DNA-binding domain superfamily/Winged helix DNA-binding domain"/>
    <property type="match status" value="1"/>
</dbReference>
<evidence type="ECO:0000256" key="12">
    <source>
        <dbReference type="ARBA" id="ARBA00023125"/>
    </source>
</evidence>
<dbReference type="GO" id="GO:0000724">
    <property type="term" value="P:double-strand break repair via homologous recombination"/>
    <property type="evidence" value="ECO:0000318"/>
    <property type="project" value="GO_Central"/>
</dbReference>
<dbReference type="InParanoid" id="A0A7M7HG44"/>
<dbReference type="InterPro" id="IPR027417">
    <property type="entry name" value="P-loop_NTPase"/>
</dbReference>
<evidence type="ECO:0000256" key="3">
    <source>
        <dbReference type="ARBA" id="ARBA00001947"/>
    </source>
</evidence>
<keyword evidence="6" id="KW-0479">Metal-binding</keyword>
<dbReference type="FunFam" id="3.40.50.300:FF:000752">
    <property type="entry name" value="ATP-dependent DNA helicase"/>
    <property type="match status" value="1"/>
</dbReference>
<dbReference type="InterPro" id="IPR032284">
    <property type="entry name" value="RecQ_Zn-bd"/>
</dbReference>
<dbReference type="Pfam" id="PF00270">
    <property type="entry name" value="DEAD"/>
    <property type="match status" value="1"/>
</dbReference>
<dbReference type="GO" id="GO:0043138">
    <property type="term" value="F:3'-5' DNA helicase activity"/>
    <property type="evidence" value="ECO:0000318"/>
    <property type="project" value="GO_Central"/>
</dbReference>
<dbReference type="GO" id="GO:0016787">
    <property type="term" value="F:hydrolase activity"/>
    <property type="evidence" value="ECO:0007669"/>
    <property type="project" value="UniProtKB-KW"/>
</dbReference>
<dbReference type="GO" id="GO:0006260">
    <property type="term" value="P:DNA replication"/>
    <property type="evidence" value="ECO:0000318"/>
    <property type="project" value="GO_Central"/>
</dbReference>
<evidence type="ECO:0000256" key="9">
    <source>
        <dbReference type="ARBA" id="ARBA00022806"/>
    </source>
</evidence>
<keyword evidence="7 17" id="KW-0547">Nucleotide-binding</keyword>
<dbReference type="PANTHER" id="PTHR13710:SF105">
    <property type="entry name" value="ATP-DEPENDENT DNA HELICASE Q1"/>
    <property type="match status" value="1"/>
</dbReference>
<dbReference type="InterPro" id="IPR014001">
    <property type="entry name" value="Helicase_ATP-bd"/>
</dbReference>
<evidence type="ECO:0000313" key="22">
    <source>
        <dbReference type="EnsemblMetazoa" id="XP_011673227"/>
    </source>
</evidence>
<keyword evidence="8 17" id="KW-0378">Hydrolase</keyword>
<dbReference type="GO" id="GO:0005694">
    <property type="term" value="C:chromosome"/>
    <property type="evidence" value="ECO:0000318"/>
    <property type="project" value="GO_Central"/>
</dbReference>
<evidence type="ECO:0000256" key="10">
    <source>
        <dbReference type="ARBA" id="ARBA00022833"/>
    </source>
</evidence>
<feature type="compositionally biased region" description="Basic residues" evidence="19">
    <location>
        <begin position="617"/>
        <end position="629"/>
    </location>
</feature>
<dbReference type="EnsemblMetazoa" id="XM_011674925">
    <property type="protein sequence ID" value="XP_011673227"/>
    <property type="gene ID" value="LOC581689"/>
</dbReference>
<dbReference type="GeneID" id="581689"/>
<dbReference type="SMART" id="SM00487">
    <property type="entry name" value="DEXDc"/>
    <property type="match status" value="1"/>
</dbReference>
<dbReference type="Proteomes" id="UP000007110">
    <property type="component" value="Unassembled WGS sequence"/>
</dbReference>
<feature type="region of interest" description="Disordered" evidence="19">
    <location>
        <begin position="590"/>
        <end position="636"/>
    </location>
</feature>
<keyword evidence="12" id="KW-0238">DNA-binding</keyword>
<comment type="similarity">
    <text evidence="5 17">Belongs to the helicase family. RecQ subfamily.</text>
</comment>
<keyword evidence="23" id="KW-1185">Reference proteome</keyword>